<feature type="region of interest" description="Disordered" evidence="1">
    <location>
        <begin position="169"/>
        <end position="191"/>
    </location>
</feature>
<keyword evidence="3" id="KW-1185">Reference proteome</keyword>
<evidence type="ECO:0008006" key="4">
    <source>
        <dbReference type="Google" id="ProtNLM"/>
    </source>
</evidence>
<evidence type="ECO:0000313" key="3">
    <source>
        <dbReference type="Proteomes" id="UP000030645"/>
    </source>
</evidence>
<gene>
    <name evidence="2" type="ORF">L484_014062</name>
</gene>
<dbReference type="Proteomes" id="UP000030645">
    <property type="component" value="Unassembled WGS sequence"/>
</dbReference>
<evidence type="ECO:0000313" key="2">
    <source>
        <dbReference type="EMBL" id="EXB29330.1"/>
    </source>
</evidence>
<organism evidence="2 3">
    <name type="scientific">Morus notabilis</name>
    <dbReference type="NCBI Taxonomy" id="981085"/>
    <lineage>
        <taxon>Eukaryota</taxon>
        <taxon>Viridiplantae</taxon>
        <taxon>Streptophyta</taxon>
        <taxon>Embryophyta</taxon>
        <taxon>Tracheophyta</taxon>
        <taxon>Spermatophyta</taxon>
        <taxon>Magnoliopsida</taxon>
        <taxon>eudicotyledons</taxon>
        <taxon>Gunneridae</taxon>
        <taxon>Pentapetalae</taxon>
        <taxon>rosids</taxon>
        <taxon>fabids</taxon>
        <taxon>Rosales</taxon>
        <taxon>Moraceae</taxon>
        <taxon>Moreae</taxon>
        <taxon>Morus</taxon>
    </lineage>
</organism>
<dbReference type="eggNOG" id="ENOG502SXZ5">
    <property type="taxonomic scope" value="Eukaryota"/>
</dbReference>
<proteinExistence type="predicted"/>
<protein>
    <recommendedName>
        <fullName evidence="4">Retrotransposon gag domain-containing protein</fullName>
    </recommendedName>
</protein>
<feature type="region of interest" description="Disordered" evidence="1">
    <location>
        <begin position="1"/>
        <end position="39"/>
    </location>
</feature>
<dbReference type="EMBL" id="KE343433">
    <property type="protein sequence ID" value="EXB29330.1"/>
    <property type="molecule type" value="Genomic_DNA"/>
</dbReference>
<accession>W9QYV3</accession>
<sequence>MDLAQAQPPKASEELPAAETTEEPKEKEPPGRPTRPIKKSAWLNNVSRESRSWLGGYAWLTPFKQRNVTMRGIKTITKKFSSNLDSIAFLNLILSGVHTCSKGEIRHLTLVLSFRFSISVSMDSSDTPPISKQHLDTLSDSVHNTLQQFMVAVDSKMANLRAELRHSTPVLDGSSSTATPPPCFAPPTHRPDNLPLRSMKLEAPRFDGSNPIDWLLRIEAFFDYHGTPADARLQIVAFHLEDRAATWFQWARRNGLLPT</sequence>
<reference evidence="3" key="1">
    <citation type="submission" date="2013-01" db="EMBL/GenBank/DDBJ databases">
        <title>Draft Genome Sequence of a Mulberry Tree, Morus notabilis C.K. Schneid.</title>
        <authorList>
            <person name="He N."/>
            <person name="Zhao S."/>
        </authorList>
    </citation>
    <scope>NUCLEOTIDE SEQUENCE</scope>
</reference>
<name>W9QYV3_9ROSA</name>
<evidence type="ECO:0000256" key="1">
    <source>
        <dbReference type="SAM" id="MobiDB-lite"/>
    </source>
</evidence>
<dbReference type="AlphaFoldDB" id="W9QYV3"/>